<comment type="caution">
    <text evidence="1">The sequence shown here is derived from an EMBL/GenBank/DDBJ whole genome shotgun (WGS) entry which is preliminary data.</text>
</comment>
<proteinExistence type="predicted"/>
<dbReference type="Proteomes" id="UP000187429">
    <property type="component" value="Unassembled WGS sequence"/>
</dbReference>
<dbReference type="AlphaFoldDB" id="A0A1R1YQ95"/>
<reference evidence="2" key="1">
    <citation type="submission" date="2017-01" db="EMBL/GenBank/DDBJ databases">
        <authorList>
            <person name="Wang Y."/>
            <person name="White M."/>
            <person name="Kvist S."/>
            <person name="Moncalvo J.-M."/>
        </authorList>
    </citation>
    <scope>NUCLEOTIDE SEQUENCE [LARGE SCALE GENOMIC DNA]</scope>
    <source>
        <strain evidence="2">ID-206-W2</strain>
    </source>
</reference>
<accession>A0A1R1YQ95</accession>
<dbReference type="EMBL" id="LSSM01000388">
    <property type="protein sequence ID" value="OMJ29071.1"/>
    <property type="molecule type" value="Genomic_DNA"/>
</dbReference>
<name>A0A1R1YQ95_9FUNG</name>
<protein>
    <submittedName>
        <fullName evidence="1">Uncharacterized protein</fullName>
    </submittedName>
</protein>
<organism evidence="1 2">
    <name type="scientific">Smittium culicis</name>
    <dbReference type="NCBI Taxonomy" id="133412"/>
    <lineage>
        <taxon>Eukaryota</taxon>
        <taxon>Fungi</taxon>
        <taxon>Fungi incertae sedis</taxon>
        <taxon>Zoopagomycota</taxon>
        <taxon>Kickxellomycotina</taxon>
        <taxon>Harpellomycetes</taxon>
        <taxon>Harpellales</taxon>
        <taxon>Legeriomycetaceae</taxon>
        <taxon>Smittium</taxon>
    </lineage>
</organism>
<evidence type="ECO:0000313" key="2">
    <source>
        <dbReference type="Proteomes" id="UP000187429"/>
    </source>
</evidence>
<dbReference type="OrthoDB" id="2123952at2759"/>
<sequence>MTSNNKNDKKIGNLEVEDNLLLELIEKASKTTIFFYALSRSLFNQKIKNNSVPKYLKYSLFCYFSKNLENHVVFKDHLYMCGSIYASKALEIMNSITENFTTDYLISLLILSTHYMGLGQHVFATNLLGISFLNIQF</sequence>
<evidence type="ECO:0000313" key="1">
    <source>
        <dbReference type="EMBL" id="OMJ29071.1"/>
    </source>
</evidence>
<keyword evidence="2" id="KW-1185">Reference proteome</keyword>
<gene>
    <name evidence="1" type="ORF">AYI69_g1436</name>
</gene>